<keyword evidence="3" id="KW-1185">Reference proteome</keyword>
<evidence type="ECO:0000313" key="3">
    <source>
        <dbReference type="Proteomes" id="UP000186351"/>
    </source>
</evidence>
<evidence type="ECO:0000256" key="1">
    <source>
        <dbReference type="SAM" id="SignalP"/>
    </source>
</evidence>
<accession>A0A1B1S7S1</accession>
<feature type="chain" id="PRO_5008529335" description="DUF1566 domain-containing protein" evidence="1">
    <location>
        <begin position="21"/>
        <end position="315"/>
    </location>
</feature>
<dbReference type="Proteomes" id="UP000186351">
    <property type="component" value="Chromosome"/>
</dbReference>
<dbReference type="EMBL" id="CP015402">
    <property type="protein sequence ID" value="ANU62844.1"/>
    <property type="molecule type" value="Genomic_DNA"/>
</dbReference>
<evidence type="ECO:0008006" key="4">
    <source>
        <dbReference type="Google" id="ProtNLM"/>
    </source>
</evidence>
<dbReference type="RefSeq" id="WP_068960220.1">
    <property type="nucleotide sequence ID" value="NZ_CAJTAP010000026.1"/>
</dbReference>
<proteinExistence type="predicted"/>
<protein>
    <recommendedName>
        <fullName evidence="4">DUF1566 domain-containing protein</fullName>
    </recommendedName>
</protein>
<organism evidence="2 3">
    <name type="scientific">Muribaculum intestinale</name>
    <dbReference type="NCBI Taxonomy" id="1796646"/>
    <lineage>
        <taxon>Bacteria</taxon>
        <taxon>Pseudomonadati</taxon>
        <taxon>Bacteroidota</taxon>
        <taxon>Bacteroidia</taxon>
        <taxon>Bacteroidales</taxon>
        <taxon>Muribaculaceae</taxon>
        <taxon>Muribaculum</taxon>
    </lineage>
</organism>
<dbReference type="AlphaFoldDB" id="A0A1B1S7S1"/>
<dbReference type="OrthoDB" id="1006244at2"/>
<dbReference type="GeneID" id="65535872"/>
<feature type="signal peptide" evidence="1">
    <location>
        <begin position="1"/>
        <end position="20"/>
    </location>
</feature>
<name>A0A1B1S7S1_9BACT</name>
<keyword evidence="1" id="KW-0732">Signal</keyword>
<accession>A0A1Z2XDY6</accession>
<dbReference type="KEGG" id="pary:A4V02_03310"/>
<evidence type="ECO:0000313" key="2">
    <source>
        <dbReference type="EMBL" id="ANU62844.1"/>
    </source>
</evidence>
<sequence length="315" mass="33668">MKKTVLLSLAVMASYILAEAQFVVTPKVGAPVEVSGSVSFSANADNTSWSIGESYDSSLDLSQIASISLAEGENKAKPGDFFYSDGTWSTTLDVSKTPIGVVFYIGDPTEHDAALRAAHPECVHGLVVGLKQKKCEWQDYYSDFDDEVGMSVGEWIEENTDYVSIATRSEALNSVFNQIMGYNNTCGIDAFNDEYGWDYEVLVGSELSAVATGAEAPVSTSGWYVPSVKEVSLLCSGDLGENIGDLGYGDVPDTANAVLINERLAQISGAVSLSGVYWSSTEYSVTQAHSVQFSNGLVMQTSKGGSNNLRPVLAF</sequence>
<gene>
    <name evidence="2" type="ORF">A4V02_03310</name>
</gene>
<reference evidence="3" key="1">
    <citation type="submission" date="2016-04" db="EMBL/GenBank/DDBJ databases">
        <title>Complete Genome Sequences of Twelve Strains of a Stable Defined Moderately Diverse Mouse Microbiota 2 (sDMDMm2).</title>
        <authorList>
            <person name="Uchimura Y."/>
            <person name="Wyss M."/>
            <person name="Brugiroux S."/>
            <person name="Limenitakis J.P."/>
            <person name="Stecher B."/>
            <person name="McCoy K.D."/>
            <person name="Macpherson A.J."/>
        </authorList>
    </citation>
    <scope>NUCLEOTIDE SEQUENCE [LARGE SCALE GENOMIC DNA]</scope>
    <source>
        <strain evidence="3">YL27</strain>
    </source>
</reference>